<keyword evidence="1" id="KW-0812">Transmembrane</keyword>
<organism evidence="2 3">
    <name type="scientific">Ruegeria pomeroyi</name>
    <dbReference type="NCBI Taxonomy" id="89184"/>
    <lineage>
        <taxon>Bacteria</taxon>
        <taxon>Pseudomonadati</taxon>
        <taxon>Pseudomonadota</taxon>
        <taxon>Alphaproteobacteria</taxon>
        <taxon>Rhodobacterales</taxon>
        <taxon>Roseobacteraceae</taxon>
        <taxon>Ruegeria</taxon>
    </lineage>
</organism>
<accession>A0A850LKF4</accession>
<keyword evidence="1" id="KW-1133">Transmembrane helix</keyword>
<dbReference type="AlphaFoldDB" id="A0A850LKF4"/>
<sequence length="127" mass="14077">MFDRIRYEVTFDQNRNFLNEAISSGGALPKESENHFLLLSICNNLEIFLFVVMIACGMLFINTGNFLRSLIVSSVICVIGAIVGHTFSRLEPIRVEFFQSFLVATAATALIALTLQFLKKGNNDGAP</sequence>
<feature type="transmembrane region" description="Helical" evidence="1">
    <location>
        <begin position="36"/>
        <end position="60"/>
    </location>
</feature>
<name>A0A850LKF4_9RHOB</name>
<gene>
    <name evidence="2" type="ORF">HW564_13620</name>
</gene>
<dbReference type="Proteomes" id="UP000565723">
    <property type="component" value="Unassembled WGS sequence"/>
</dbReference>
<evidence type="ECO:0000313" key="2">
    <source>
        <dbReference type="EMBL" id="NVK97965.1"/>
    </source>
</evidence>
<dbReference type="RefSeq" id="WP_278423010.1">
    <property type="nucleotide sequence ID" value="NZ_JABXIY010000036.1"/>
</dbReference>
<reference evidence="2 3" key="1">
    <citation type="journal article" date="2020" name="Proc. Natl. Acad. Sci. U.S.A.">
        <title>Ecological drivers of bacterial community assembly in synthetic phycospheres.</title>
        <authorList>
            <person name="Fu H."/>
            <person name="Uchimiya M."/>
            <person name="Gore J."/>
            <person name="Moran M.A."/>
        </authorList>
    </citation>
    <scope>NUCLEOTIDE SEQUENCE [LARGE SCALE GENOMIC DNA]</scope>
    <source>
        <strain evidence="2">HF-Din03</strain>
    </source>
</reference>
<feature type="transmembrane region" description="Helical" evidence="1">
    <location>
        <begin position="66"/>
        <end position="85"/>
    </location>
</feature>
<keyword evidence="1" id="KW-0472">Membrane</keyword>
<comment type="caution">
    <text evidence="2">The sequence shown here is derived from an EMBL/GenBank/DDBJ whole genome shotgun (WGS) entry which is preliminary data.</text>
</comment>
<proteinExistence type="predicted"/>
<evidence type="ECO:0000313" key="3">
    <source>
        <dbReference type="Proteomes" id="UP000565723"/>
    </source>
</evidence>
<feature type="transmembrane region" description="Helical" evidence="1">
    <location>
        <begin position="97"/>
        <end position="118"/>
    </location>
</feature>
<protein>
    <submittedName>
        <fullName evidence="2">Uncharacterized protein</fullName>
    </submittedName>
</protein>
<evidence type="ECO:0000256" key="1">
    <source>
        <dbReference type="SAM" id="Phobius"/>
    </source>
</evidence>
<dbReference type="EMBL" id="JABXIY010000036">
    <property type="protein sequence ID" value="NVK97965.1"/>
    <property type="molecule type" value="Genomic_DNA"/>
</dbReference>